<feature type="domain" description="Sushi" evidence="6">
    <location>
        <begin position="446"/>
        <end position="504"/>
    </location>
</feature>
<gene>
    <name evidence="7" type="primary">CSMD1_0</name>
    <name evidence="7" type="ORF">N1851_002809</name>
</gene>
<dbReference type="Pfam" id="PF00084">
    <property type="entry name" value="Sushi"/>
    <property type="match status" value="8"/>
</dbReference>
<evidence type="ECO:0000259" key="6">
    <source>
        <dbReference type="PROSITE" id="PS50923"/>
    </source>
</evidence>
<dbReference type="PANTHER" id="PTHR45656">
    <property type="entry name" value="PROTEIN CBR-CLEC-78"/>
    <property type="match status" value="1"/>
</dbReference>
<feature type="domain" description="Sushi" evidence="6">
    <location>
        <begin position="389"/>
        <end position="445"/>
    </location>
</feature>
<dbReference type="Proteomes" id="UP001174136">
    <property type="component" value="Unassembled WGS sequence"/>
</dbReference>
<dbReference type="SMART" id="SM00032">
    <property type="entry name" value="CCP"/>
    <property type="match status" value="8"/>
</dbReference>
<dbReference type="CDD" id="cd00033">
    <property type="entry name" value="CCP"/>
    <property type="match status" value="8"/>
</dbReference>
<feature type="signal peptide" evidence="5">
    <location>
        <begin position="1"/>
        <end position="23"/>
    </location>
</feature>
<name>A0AA47P8H2_MERPO</name>
<organism evidence="7 8">
    <name type="scientific">Merluccius polli</name>
    <name type="common">Benguela hake</name>
    <name type="synonym">Merluccius cadenati</name>
    <dbReference type="NCBI Taxonomy" id="89951"/>
    <lineage>
        <taxon>Eukaryota</taxon>
        <taxon>Metazoa</taxon>
        <taxon>Chordata</taxon>
        <taxon>Craniata</taxon>
        <taxon>Vertebrata</taxon>
        <taxon>Euteleostomi</taxon>
        <taxon>Actinopterygii</taxon>
        <taxon>Neopterygii</taxon>
        <taxon>Teleostei</taxon>
        <taxon>Neoteleostei</taxon>
        <taxon>Acanthomorphata</taxon>
        <taxon>Zeiogadaria</taxon>
        <taxon>Gadariae</taxon>
        <taxon>Gadiformes</taxon>
        <taxon>Gadoidei</taxon>
        <taxon>Merlucciidae</taxon>
        <taxon>Merluccius</taxon>
    </lineage>
</organism>
<accession>A0AA47P8H2</accession>
<keyword evidence="2" id="KW-0677">Repeat</keyword>
<proteinExistence type="predicted"/>
<keyword evidence="8" id="KW-1185">Reference proteome</keyword>
<feature type="chain" id="PRO_5041335718" evidence="5">
    <location>
        <begin position="24"/>
        <end position="510"/>
    </location>
</feature>
<evidence type="ECO:0000313" key="7">
    <source>
        <dbReference type="EMBL" id="KAK0154876.1"/>
    </source>
</evidence>
<evidence type="ECO:0000256" key="1">
    <source>
        <dbReference type="ARBA" id="ARBA00022729"/>
    </source>
</evidence>
<dbReference type="InterPro" id="IPR051277">
    <property type="entry name" value="SEZ6_CSMD_C4BPB_Regulators"/>
</dbReference>
<dbReference type="AlphaFoldDB" id="A0AA47P8H2"/>
<dbReference type="InterPro" id="IPR000436">
    <property type="entry name" value="Sushi_SCR_CCP_dom"/>
</dbReference>
<evidence type="ECO:0000256" key="4">
    <source>
        <dbReference type="PROSITE-ProRule" id="PRU00302"/>
    </source>
</evidence>
<protein>
    <submittedName>
        <fullName evidence="7">CUB and sushi domain-containing protein 1</fullName>
    </submittedName>
</protein>
<evidence type="ECO:0000313" key="8">
    <source>
        <dbReference type="Proteomes" id="UP001174136"/>
    </source>
</evidence>
<dbReference type="EMBL" id="JAOPHQ010000324">
    <property type="protein sequence ID" value="KAK0154876.1"/>
    <property type="molecule type" value="Genomic_DNA"/>
</dbReference>
<comment type="caution">
    <text evidence="7">The sequence shown here is derived from an EMBL/GenBank/DDBJ whole genome shotgun (WGS) entry which is preliminary data.</text>
</comment>
<feature type="domain" description="Sushi" evidence="6">
    <location>
        <begin position="272"/>
        <end position="328"/>
    </location>
</feature>
<feature type="domain" description="Sushi" evidence="6">
    <location>
        <begin position="30"/>
        <end position="92"/>
    </location>
</feature>
<keyword evidence="4" id="KW-0768">Sushi</keyword>
<keyword evidence="1 5" id="KW-0732">Signal</keyword>
<dbReference type="Gene3D" id="2.10.70.10">
    <property type="entry name" value="Complement Module, domain 1"/>
    <property type="match status" value="8"/>
</dbReference>
<dbReference type="PANTHER" id="PTHR45656:SF4">
    <property type="entry name" value="PROTEIN CBR-CLEC-78"/>
    <property type="match status" value="1"/>
</dbReference>
<feature type="domain" description="Sushi" evidence="6">
    <location>
        <begin position="329"/>
        <end position="388"/>
    </location>
</feature>
<comment type="caution">
    <text evidence="4">Lacks conserved residue(s) required for the propagation of feature annotation.</text>
</comment>
<feature type="domain" description="Sushi" evidence="6">
    <location>
        <begin position="155"/>
        <end position="211"/>
    </location>
</feature>
<evidence type="ECO:0000256" key="5">
    <source>
        <dbReference type="SAM" id="SignalP"/>
    </source>
</evidence>
<dbReference type="PROSITE" id="PS50923">
    <property type="entry name" value="SUSHI"/>
    <property type="match status" value="8"/>
</dbReference>
<reference evidence="7" key="1">
    <citation type="journal article" date="2023" name="Front. Mar. Sci.">
        <title>A new Merluccius polli reference genome to investigate the effects of global change in West African waters.</title>
        <authorList>
            <person name="Mateo J.L."/>
            <person name="Blanco-Fernandez C."/>
            <person name="Garcia-Vazquez E."/>
            <person name="Machado-Schiaffino G."/>
        </authorList>
    </citation>
    <scope>NUCLEOTIDE SEQUENCE</scope>
    <source>
        <strain evidence="7">C29</strain>
        <tissue evidence="7">Fin</tissue>
    </source>
</reference>
<evidence type="ECO:0000256" key="3">
    <source>
        <dbReference type="ARBA" id="ARBA00023157"/>
    </source>
</evidence>
<dbReference type="SUPFAM" id="SSF57535">
    <property type="entry name" value="Complement control module/SCR domain"/>
    <property type="match status" value="8"/>
</dbReference>
<feature type="domain" description="Sushi" evidence="6">
    <location>
        <begin position="212"/>
        <end position="271"/>
    </location>
</feature>
<evidence type="ECO:0000256" key="2">
    <source>
        <dbReference type="ARBA" id="ARBA00022737"/>
    </source>
</evidence>
<dbReference type="InterPro" id="IPR035976">
    <property type="entry name" value="Sushi/SCR/CCP_sf"/>
</dbReference>
<keyword evidence="3 4" id="KW-1015">Disulfide bond</keyword>
<feature type="disulfide bond" evidence="4">
    <location>
        <begin position="63"/>
        <end position="90"/>
    </location>
</feature>
<sequence length="510" mass="55239">MVATRNRMVGMLFILALHSHASALVRQNKASCGKPPETADATVIRRDERTIKFMHGEKVQYACAPGHRRLEGDRYIRCFNGDWTPLRLKCLPVTCKEPTGRIKSKHTVVSGVKSSYSLGDVLDFRCLEPYVLKGSSSSTCGNNGQWIALPTCKRKSCGSAGEIENGEFIYNGAEFGDTATAVCAQGHVLVGKATRTCLSEGWSGRPAVCEAVRCIAPTTKTNAERTGSWGASYEYRQVIQYRCREGTLVGEGKIWCTENGTWSSPPPTCGGKSCGSAGEIENGEFIYNGAEFGDTATAVCAQGHVLVGKATRTCLSEGWSGRPAVCEAVRCIAPTTKTNAERTGSWGASYEYRQVIQYRCREGTLVGEGKIWCTENGTWSSPPPTCGGKSCGSAGEIENGEFIYNGAEFGDTATAVCAQGHVLVGKATRTCLSEGWSGRPAVCEAVRCIAPTTKTNAERTGWGTMYEYRQVIQYRCRQGTLVGERRIWCTENGTWSSPPPTCSTRFGYVK</sequence>
<feature type="domain" description="Sushi" evidence="6">
    <location>
        <begin position="93"/>
        <end position="154"/>
    </location>
</feature>